<gene>
    <name evidence="1" type="ORF">CLG94_03145</name>
</gene>
<reference evidence="1 2" key="1">
    <citation type="submission" date="2017-09" db="EMBL/GenBank/DDBJ databases">
        <title>Bloom of a denitrifying methanotroph, Candidatus Methylomirabilis limnetica, in a deep stratified lake.</title>
        <authorList>
            <person name="Graf J.S."/>
            <person name="Marchant H.K."/>
            <person name="Tienken D."/>
            <person name="Hach P.F."/>
            <person name="Brand A."/>
            <person name="Schubert C.J."/>
            <person name="Kuypers M.M."/>
            <person name="Milucka J."/>
        </authorList>
    </citation>
    <scope>NUCLEOTIDE SEQUENCE [LARGE SCALE GENOMIC DNA]</scope>
    <source>
        <strain evidence="1 2">Zug</strain>
    </source>
</reference>
<protein>
    <submittedName>
        <fullName evidence="1">Uncharacterized protein</fullName>
    </submittedName>
</protein>
<keyword evidence="2" id="KW-1185">Reference proteome</keyword>
<name>A0A2T4TZY2_9BACT</name>
<dbReference type="EMBL" id="NVQC01000013">
    <property type="protein sequence ID" value="PTL36687.1"/>
    <property type="molecule type" value="Genomic_DNA"/>
</dbReference>
<accession>A0A2T4TZY2</accession>
<organism evidence="1 2">
    <name type="scientific">Candidatus Methylomirabilis limnetica</name>
    <dbReference type="NCBI Taxonomy" id="2033718"/>
    <lineage>
        <taxon>Bacteria</taxon>
        <taxon>Candidatus Methylomirabilota</taxon>
        <taxon>Candidatus Methylomirabilia</taxon>
        <taxon>Candidatus Methylomirabilales</taxon>
        <taxon>Candidatus Methylomirabilaceae</taxon>
        <taxon>Candidatus Methylomirabilis</taxon>
    </lineage>
</organism>
<dbReference type="AlphaFoldDB" id="A0A2T4TZY2"/>
<evidence type="ECO:0000313" key="2">
    <source>
        <dbReference type="Proteomes" id="UP000241436"/>
    </source>
</evidence>
<sequence length="74" mass="7746">MGSGEQMFKAGFISHGGVGPDRGDDDPTASSGVKHTKAFVGCDDDTLLLTGDTIDFEILSSEAFKLLNIQNVVA</sequence>
<dbReference type="Proteomes" id="UP000241436">
    <property type="component" value="Unassembled WGS sequence"/>
</dbReference>
<proteinExistence type="predicted"/>
<comment type="caution">
    <text evidence="1">The sequence shown here is derived from an EMBL/GenBank/DDBJ whole genome shotgun (WGS) entry which is preliminary data.</text>
</comment>
<reference evidence="2" key="2">
    <citation type="journal article" date="2018" name="Environ. Microbiol.">
        <title>Bloom of a denitrifying methanotroph, 'Candidatus Methylomirabilis limnetica', in a deep stratified lake.</title>
        <authorList>
            <person name="Graf J.S."/>
            <person name="Mayr M.J."/>
            <person name="Marchant H.K."/>
            <person name="Tienken D."/>
            <person name="Hach P.F."/>
            <person name="Brand A."/>
            <person name="Schubert C.J."/>
            <person name="Kuypers M.M."/>
            <person name="Milucka J."/>
        </authorList>
    </citation>
    <scope>NUCLEOTIDE SEQUENCE [LARGE SCALE GENOMIC DNA]</scope>
    <source>
        <strain evidence="2">Zug</strain>
    </source>
</reference>
<evidence type="ECO:0000313" key="1">
    <source>
        <dbReference type="EMBL" id="PTL36687.1"/>
    </source>
</evidence>